<dbReference type="Proteomes" id="UP000030766">
    <property type="component" value="Unassembled WGS sequence"/>
</dbReference>
<protein>
    <submittedName>
        <fullName evidence="1">Uncharacterized protein</fullName>
    </submittedName>
</protein>
<dbReference type="EMBL" id="JH717905">
    <property type="protein sequence ID" value="EWZ33958.1"/>
    <property type="molecule type" value="Genomic_DNA"/>
</dbReference>
<sequence>MKISSVQEIKFRVCVNAASRWGTDDVRITLQPSQRSHLWL</sequence>
<dbReference type="AlphaFoldDB" id="W9JXM4"/>
<proteinExistence type="predicted"/>
<reference evidence="1" key="2">
    <citation type="submission" date="2012-06" db="EMBL/GenBank/DDBJ databases">
        <title>Annotation of the Genome Sequence of Fusarium oxysporum Fo47.</title>
        <authorList>
            <consortium name="The Broad Institute Genomics Platform"/>
            <person name="Ma L.-J."/>
            <person name="Corby-Kistler H."/>
            <person name="Broz K."/>
            <person name="Gale L.R."/>
            <person name="Jonkers W."/>
            <person name="O'Donnell K."/>
            <person name="Ploetz R."/>
            <person name="Steinberg C."/>
            <person name="Schwartz D.C."/>
            <person name="VanEtten H."/>
            <person name="Zhou S."/>
            <person name="Young S.K."/>
            <person name="Zeng Q."/>
            <person name="Gargeya S."/>
            <person name="Fitzgerald M."/>
            <person name="Abouelleil A."/>
            <person name="Alvarado L."/>
            <person name="Chapman S.B."/>
            <person name="Gainer-Dewar J."/>
            <person name="Goldberg J."/>
            <person name="Griggs A."/>
            <person name="Gujja S."/>
            <person name="Hansen M."/>
            <person name="Howarth C."/>
            <person name="Imamovic A."/>
            <person name="Ireland A."/>
            <person name="Larimer J."/>
            <person name="McCowan C."/>
            <person name="Murphy C."/>
            <person name="Pearson M."/>
            <person name="Poon T.W."/>
            <person name="Priest M."/>
            <person name="Roberts A."/>
            <person name="Saif S."/>
            <person name="Shea T."/>
            <person name="Sykes S."/>
            <person name="Wortman J."/>
            <person name="Nusbaum C."/>
            <person name="Birren B."/>
        </authorList>
    </citation>
    <scope>NUCLEOTIDE SEQUENCE</scope>
    <source>
        <strain evidence="1">Fo47</strain>
    </source>
</reference>
<evidence type="ECO:0000313" key="1">
    <source>
        <dbReference type="EMBL" id="EWZ33958.1"/>
    </source>
</evidence>
<accession>W9JXM4</accession>
<gene>
    <name evidence="1" type="ORF">FOZG_13643</name>
</gene>
<dbReference type="HOGENOM" id="CLU_3299389_0_0_1"/>
<name>W9JXM4_FUSOX</name>
<dbReference type="VEuPathDB" id="FungiDB:FOZG_13643"/>
<reference evidence="1" key="1">
    <citation type="submission" date="2011-06" db="EMBL/GenBank/DDBJ databases">
        <title>The Genome Sequence of Fusarium oxysporum Fo47.</title>
        <authorList>
            <consortium name="The Broad Institute Genome Sequencing Platform"/>
            <person name="Ma L.-J."/>
            <person name="Gale L.R."/>
            <person name="Schwartz D.C."/>
            <person name="Zhou S."/>
            <person name="Corby-Kistler H."/>
            <person name="Young S.K."/>
            <person name="Zeng Q."/>
            <person name="Gargeya S."/>
            <person name="Fitzgerald M."/>
            <person name="Haas B."/>
            <person name="Abouelleil A."/>
            <person name="Alvarado L."/>
            <person name="Arachchi H.M."/>
            <person name="Berlin A."/>
            <person name="Brown A."/>
            <person name="Chapman S.B."/>
            <person name="Chen Z."/>
            <person name="Dunbar C."/>
            <person name="Freedman E."/>
            <person name="Gearin G."/>
            <person name="Gellesch M."/>
            <person name="Goldberg J."/>
            <person name="Griggs A."/>
            <person name="Gujja S."/>
            <person name="Heiman D."/>
            <person name="Howarth C."/>
            <person name="Larson L."/>
            <person name="Lui A."/>
            <person name="MacDonald P.J.P."/>
            <person name="Mehta T."/>
            <person name="Montmayeur A."/>
            <person name="Murphy C."/>
            <person name="Neiman D."/>
            <person name="Pearson M."/>
            <person name="Priest M."/>
            <person name="Roberts A."/>
            <person name="Saif S."/>
            <person name="Shea T."/>
            <person name="Shenoy N."/>
            <person name="Sisk P."/>
            <person name="Stolte C."/>
            <person name="Sykes S."/>
            <person name="Wortman J."/>
            <person name="Nusbaum C."/>
            <person name="Birren B."/>
        </authorList>
    </citation>
    <scope>NUCLEOTIDE SEQUENCE [LARGE SCALE GENOMIC DNA]</scope>
    <source>
        <strain evidence="1">Fo47</strain>
    </source>
</reference>
<organism evidence="1">
    <name type="scientific">Fusarium oxysporum Fo47</name>
    <dbReference type="NCBI Taxonomy" id="660027"/>
    <lineage>
        <taxon>Eukaryota</taxon>
        <taxon>Fungi</taxon>
        <taxon>Dikarya</taxon>
        <taxon>Ascomycota</taxon>
        <taxon>Pezizomycotina</taxon>
        <taxon>Sordariomycetes</taxon>
        <taxon>Hypocreomycetidae</taxon>
        <taxon>Hypocreales</taxon>
        <taxon>Nectriaceae</taxon>
        <taxon>Fusarium</taxon>
        <taxon>Fusarium oxysporum species complex</taxon>
    </lineage>
</organism>